<gene>
    <name evidence="1" type="primary">CSON011891</name>
</gene>
<dbReference type="EMBL" id="UFQT01000537">
    <property type="protein sequence ID" value="SSX25062.1"/>
    <property type="molecule type" value="Genomic_DNA"/>
</dbReference>
<accession>A0A336M456</accession>
<name>A0A336M456_CULSO</name>
<sequence length="216" mass="25498">MMSNNSSIKMANESETMNILERLPQYEWKITPKLEKNLNNVEKVKGYLYEKASKFNNWNHLRLEQMLNELYGQEKLFMCNKINGQNKWECTTYMEPYLFSAKAPTKIEACRVATIIILKEFFHFPFDDRLELPEGEINVEYLSDPLKTKELSYCDLIIRENDDMQKFLNKEKALNYFAKNDPYESLHAREIVILYNLPLGKIINKEGVMKAIKSSK</sequence>
<reference evidence="1" key="1">
    <citation type="submission" date="2018-07" db="EMBL/GenBank/DDBJ databases">
        <authorList>
            <person name="Quirk P.G."/>
            <person name="Krulwich T.A."/>
        </authorList>
    </citation>
    <scope>NUCLEOTIDE SEQUENCE</scope>
</reference>
<protein>
    <submittedName>
        <fullName evidence="1">CSON011891 protein</fullName>
    </submittedName>
</protein>
<dbReference type="AlphaFoldDB" id="A0A336M456"/>
<dbReference type="VEuPathDB" id="VectorBase:CSON011891"/>
<proteinExistence type="predicted"/>
<evidence type="ECO:0000313" key="1">
    <source>
        <dbReference type="EMBL" id="SSX25062.1"/>
    </source>
</evidence>
<organism evidence="1">
    <name type="scientific">Culicoides sonorensis</name>
    <name type="common">Biting midge</name>
    <dbReference type="NCBI Taxonomy" id="179676"/>
    <lineage>
        <taxon>Eukaryota</taxon>
        <taxon>Metazoa</taxon>
        <taxon>Ecdysozoa</taxon>
        <taxon>Arthropoda</taxon>
        <taxon>Hexapoda</taxon>
        <taxon>Insecta</taxon>
        <taxon>Pterygota</taxon>
        <taxon>Neoptera</taxon>
        <taxon>Endopterygota</taxon>
        <taxon>Diptera</taxon>
        <taxon>Nematocera</taxon>
        <taxon>Chironomoidea</taxon>
        <taxon>Ceratopogonidae</taxon>
        <taxon>Ceratopogoninae</taxon>
        <taxon>Culicoides</taxon>
        <taxon>Monoculicoides</taxon>
    </lineage>
</organism>